<evidence type="ECO:0008006" key="5">
    <source>
        <dbReference type="Google" id="ProtNLM"/>
    </source>
</evidence>
<dbReference type="InterPro" id="IPR014729">
    <property type="entry name" value="Rossmann-like_a/b/a_fold"/>
</dbReference>
<evidence type="ECO:0000256" key="1">
    <source>
        <dbReference type="ARBA" id="ARBA00005817"/>
    </source>
</evidence>
<accession>X0YDB3</accession>
<dbReference type="Gene3D" id="3.40.50.1220">
    <property type="entry name" value="TPP-binding domain"/>
    <property type="match status" value="1"/>
</dbReference>
<dbReference type="AlphaFoldDB" id="X0YDB3"/>
<dbReference type="GO" id="GO:0009055">
    <property type="term" value="F:electron transfer activity"/>
    <property type="evidence" value="ECO:0007669"/>
    <property type="project" value="InterPro"/>
</dbReference>
<feature type="domain" description="Electron transfer flavoprotein alpha/beta-subunit N-terminal" evidence="3">
    <location>
        <begin position="3"/>
        <end position="114"/>
    </location>
</feature>
<dbReference type="InterPro" id="IPR014730">
    <property type="entry name" value="ETF_a/b_N"/>
</dbReference>
<dbReference type="EMBL" id="BARS01046957">
    <property type="protein sequence ID" value="GAG34811.1"/>
    <property type="molecule type" value="Genomic_DNA"/>
</dbReference>
<evidence type="ECO:0000259" key="2">
    <source>
        <dbReference type="Pfam" id="PF00766"/>
    </source>
</evidence>
<dbReference type="Pfam" id="PF00766">
    <property type="entry name" value="ETF_alpha"/>
    <property type="match status" value="1"/>
</dbReference>
<feature type="domain" description="Electron transfer flavoprotein alpha subunit C-terminal" evidence="2">
    <location>
        <begin position="139"/>
        <end position="218"/>
    </location>
</feature>
<dbReference type="InterPro" id="IPR029035">
    <property type="entry name" value="DHS-like_NAD/FAD-binding_dom"/>
</dbReference>
<organism evidence="4">
    <name type="scientific">marine sediment metagenome</name>
    <dbReference type="NCBI Taxonomy" id="412755"/>
    <lineage>
        <taxon>unclassified sequences</taxon>
        <taxon>metagenomes</taxon>
        <taxon>ecological metagenomes</taxon>
    </lineage>
</organism>
<dbReference type="PANTHER" id="PTHR43153">
    <property type="entry name" value="ELECTRON TRANSFER FLAVOPROTEIN ALPHA"/>
    <property type="match status" value="1"/>
</dbReference>
<feature type="non-terminal residue" evidence="4">
    <location>
        <position position="1"/>
    </location>
</feature>
<dbReference type="Pfam" id="PF01012">
    <property type="entry name" value="ETF"/>
    <property type="match status" value="1"/>
</dbReference>
<comment type="caution">
    <text evidence="4">The sequence shown here is derived from an EMBL/GenBank/DDBJ whole genome shotgun (WGS) entry which is preliminary data.</text>
</comment>
<sequence>APFSESHPERYAAIITNVCKQIAPSIILLGQTDMGRDVAPRLAARLGTTVCMDCVELAVDSETKSLLQTKPVYGGNAMAVWLFADYQPQVVTMRPRVAAPAEPDTSRKGEIVPLSIEVDESTIKGKLLETVKEEVKGIKLEEAKVIVAGGGGIGGSEGFQIIRELAQVFGGAVGVTTVPCDEGWMPSTLVIGQTGHMVSPNLYIVVGISGAMQHLAGCSSSKCIVAINKDPEAHIFKEADFGIVG</sequence>
<gene>
    <name evidence="4" type="ORF">S01H1_70599</name>
</gene>
<dbReference type="InterPro" id="IPR001308">
    <property type="entry name" value="ETF_a/FixB"/>
</dbReference>
<dbReference type="PANTHER" id="PTHR43153:SF1">
    <property type="entry name" value="ELECTRON TRANSFER FLAVOPROTEIN SUBUNIT ALPHA, MITOCHONDRIAL"/>
    <property type="match status" value="1"/>
</dbReference>
<name>X0YDB3_9ZZZZ</name>
<evidence type="ECO:0000313" key="4">
    <source>
        <dbReference type="EMBL" id="GAG34811.1"/>
    </source>
</evidence>
<evidence type="ECO:0000259" key="3">
    <source>
        <dbReference type="Pfam" id="PF01012"/>
    </source>
</evidence>
<dbReference type="GO" id="GO:0033539">
    <property type="term" value="P:fatty acid beta-oxidation using acyl-CoA dehydrogenase"/>
    <property type="evidence" value="ECO:0007669"/>
    <property type="project" value="TreeGrafter"/>
</dbReference>
<comment type="similarity">
    <text evidence="1">Belongs to the ETF alpha-subunit/FixB family.</text>
</comment>
<reference evidence="4" key="1">
    <citation type="journal article" date="2014" name="Front. Microbiol.">
        <title>High frequency of phylogenetically diverse reductive dehalogenase-homologous genes in deep subseafloor sedimentary metagenomes.</title>
        <authorList>
            <person name="Kawai M."/>
            <person name="Futagami T."/>
            <person name="Toyoda A."/>
            <person name="Takaki Y."/>
            <person name="Nishi S."/>
            <person name="Hori S."/>
            <person name="Arai W."/>
            <person name="Tsubouchi T."/>
            <person name="Morono Y."/>
            <person name="Uchiyama I."/>
            <person name="Ito T."/>
            <person name="Fujiyama A."/>
            <person name="Inagaki F."/>
            <person name="Takami H."/>
        </authorList>
    </citation>
    <scope>NUCLEOTIDE SEQUENCE</scope>
    <source>
        <strain evidence="4">Expedition CK06-06</strain>
    </source>
</reference>
<dbReference type="SUPFAM" id="SSF52467">
    <property type="entry name" value="DHS-like NAD/FAD-binding domain"/>
    <property type="match status" value="1"/>
</dbReference>
<protein>
    <recommendedName>
        <fullName evidence="5">Electron transfer flavoprotein alpha/beta-subunit N-terminal domain-containing protein</fullName>
    </recommendedName>
</protein>
<dbReference type="PIRSF" id="PIRSF000089">
    <property type="entry name" value="Electra_flavoP_a"/>
    <property type="match status" value="1"/>
</dbReference>
<dbReference type="GO" id="GO:0050660">
    <property type="term" value="F:flavin adenine dinucleotide binding"/>
    <property type="evidence" value="ECO:0007669"/>
    <property type="project" value="InterPro"/>
</dbReference>
<feature type="non-terminal residue" evidence="4">
    <location>
        <position position="245"/>
    </location>
</feature>
<dbReference type="SUPFAM" id="SSF52402">
    <property type="entry name" value="Adenine nucleotide alpha hydrolases-like"/>
    <property type="match status" value="1"/>
</dbReference>
<dbReference type="InterPro" id="IPR014731">
    <property type="entry name" value="ETF_asu_C"/>
</dbReference>
<proteinExistence type="inferred from homology"/>
<dbReference type="Gene3D" id="3.40.50.620">
    <property type="entry name" value="HUPs"/>
    <property type="match status" value="1"/>
</dbReference>